<proteinExistence type="predicted"/>
<protein>
    <submittedName>
        <fullName evidence="1">Uncharacterized protein</fullName>
    </submittedName>
</protein>
<organism evidence="1 2">
    <name type="scientific">Apiospora rasikravindrae</name>
    <dbReference type="NCBI Taxonomy" id="990691"/>
    <lineage>
        <taxon>Eukaryota</taxon>
        <taxon>Fungi</taxon>
        <taxon>Dikarya</taxon>
        <taxon>Ascomycota</taxon>
        <taxon>Pezizomycotina</taxon>
        <taxon>Sordariomycetes</taxon>
        <taxon>Xylariomycetidae</taxon>
        <taxon>Amphisphaeriales</taxon>
        <taxon>Apiosporaceae</taxon>
        <taxon>Apiospora</taxon>
    </lineage>
</organism>
<comment type="caution">
    <text evidence="1">The sequence shown here is derived from an EMBL/GenBank/DDBJ whole genome shotgun (WGS) entry which is preliminary data.</text>
</comment>
<keyword evidence="2" id="KW-1185">Reference proteome</keyword>
<dbReference type="EMBL" id="JAQQWK010000014">
    <property type="protein sequence ID" value="KAK8017051.1"/>
    <property type="molecule type" value="Genomic_DNA"/>
</dbReference>
<name>A0ABR1RQ03_9PEZI</name>
<sequence length="118" mass="13109">MINLIFREEPVCHVRHTPLSAHLAQSSAFCDFSRTLASGLNPANASLPVALSRLPQTRPMTESAHVLARHTDLAFYDLVEREENAGLRGSFDKGMEGISRGGQCLQDTDLRVFLIEMR</sequence>
<gene>
    <name evidence="1" type="ORF">PG993_015240</name>
</gene>
<evidence type="ECO:0000313" key="1">
    <source>
        <dbReference type="EMBL" id="KAK8017051.1"/>
    </source>
</evidence>
<reference evidence="1 2" key="1">
    <citation type="submission" date="2023-01" db="EMBL/GenBank/DDBJ databases">
        <title>Analysis of 21 Apiospora genomes using comparative genomics revels a genus with tremendous synthesis potential of carbohydrate active enzymes and secondary metabolites.</title>
        <authorList>
            <person name="Sorensen T."/>
        </authorList>
    </citation>
    <scope>NUCLEOTIDE SEQUENCE [LARGE SCALE GENOMIC DNA]</scope>
    <source>
        <strain evidence="1 2">CBS 33761</strain>
    </source>
</reference>
<evidence type="ECO:0000313" key="2">
    <source>
        <dbReference type="Proteomes" id="UP001444661"/>
    </source>
</evidence>
<accession>A0ABR1RQ03</accession>
<dbReference type="Proteomes" id="UP001444661">
    <property type="component" value="Unassembled WGS sequence"/>
</dbReference>